<gene>
    <name evidence="2" type="ORF">HD842_004731</name>
</gene>
<dbReference type="Proteomes" id="UP000540787">
    <property type="component" value="Unassembled WGS sequence"/>
</dbReference>
<evidence type="ECO:0000313" key="3">
    <source>
        <dbReference type="Proteomes" id="UP000540787"/>
    </source>
</evidence>
<comment type="caution">
    <text evidence="2">The sequence shown here is derived from an EMBL/GenBank/DDBJ whole genome shotgun (WGS) entry which is preliminary data.</text>
</comment>
<dbReference type="RefSeq" id="WP_183558507.1">
    <property type="nucleotide sequence ID" value="NZ_JACHBX010000006.1"/>
</dbReference>
<sequence>MNKIFCLLASLVCASCYAQADKKAEQFQKVFDVISSETVFSTPSSGVLRQLQGMCMPSTDTGNDLLKKGNVACNKSVGVVKFSMANTGADPVTMIQSSFMGVDKCQYMISILTRHYGKPEFKQGICEMQWKVKAKRGGPLRYADIEADHKTNMVYFDLYEEQGAP</sequence>
<protein>
    <submittedName>
        <fullName evidence="2">Uncharacterized protein</fullName>
    </submittedName>
</protein>
<evidence type="ECO:0000313" key="2">
    <source>
        <dbReference type="EMBL" id="MBB6136553.1"/>
    </source>
</evidence>
<proteinExistence type="predicted"/>
<name>A0A7W9X4W7_9BURK</name>
<keyword evidence="1" id="KW-0732">Signal</keyword>
<feature type="chain" id="PRO_5030713366" evidence="1">
    <location>
        <begin position="21"/>
        <end position="165"/>
    </location>
</feature>
<reference evidence="2 3" key="1">
    <citation type="submission" date="2020-08" db="EMBL/GenBank/DDBJ databases">
        <title>The Agave Microbiome: Exploring the role of microbial communities in plant adaptations to desert environments.</title>
        <authorList>
            <person name="Partida-Martinez L.P."/>
        </authorList>
    </citation>
    <scope>NUCLEOTIDE SEQUENCE [LARGE SCALE GENOMIC DNA]</scope>
    <source>
        <strain evidence="2 3">AT3.2</strain>
    </source>
</reference>
<organism evidence="2 3">
    <name type="scientific">Massilia aurea</name>
    <dbReference type="NCBI Taxonomy" id="373040"/>
    <lineage>
        <taxon>Bacteria</taxon>
        <taxon>Pseudomonadati</taxon>
        <taxon>Pseudomonadota</taxon>
        <taxon>Betaproteobacteria</taxon>
        <taxon>Burkholderiales</taxon>
        <taxon>Oxalobacteraceae</taxon>
        <taxon>Telluria group</taxon>
        <taxon>Massilia</taxon>
    </lineage>
</organism>
<dbReference type="AlphaFoldDB" id="A0A7W9X4W7"/>
<accession>A0A7W9X4W7</accession>
<dbReference type="EMBL" id="JACHBX010000006">
    <property type="protein sequence ID" value="MBB6136553.1"/>
    <property type="molecule type" value="Genomic_DNA"/>
</dbReference>
<keyword evidence="3" id="KW-1185">Reference proteome</keyword>
<evidence type="ECO:0000256" key="1">
    <source>
        <dbReference type="SAM" id="SignalP"/>
    </source>
</evidence>
<feature type="signal peptide" evidence="1">
    <location>
        <begin position="1"/>
        <end position="20"/>
    </location>
</feature>